<gene>
    <name evidence="1" type="ORF">SIAM614_31186</name>
</gene>
<protein>
    <submittedName>
        <fullName evidence="1">Uncharacterized protein</fullName>
    </submittedName>
</protein>
<sequence length="34" mass="3598">MEPDLSIGRAMIGNLIIKDDVVCGPIRTAGTVNQ</sequence>
<organism evidence="1 2">
    <name type="scientific">Roseibium aggregatum (strain ATCC 25650 / DSM 13394 / JCM 20685 / NBRC 16684 / NCIMB 2208 / IAM 12614 / B1)</name>
    <name type="common">Stappia aggregata</name>
    <dbReference type="NCBI Taxonomy" id="384765"/>
    <lineage>
        <taxon>Bacteria</taxon>
        <taxon>Pseudomonadati</taxon>
        <taxon>Pseudomonadota</taxon>
        <taxon>Alphaproteobacteria</taxon>
        <taxon>Hyphomicrobiales</taxon>
        <taxon>Stappiaceae</taxon>
        <taxon>Roseibium</taxon>
    </lineage>
</organism>
<dbReference type="AlphaFoldDB" id="A0NZE9"/>
<comment type="caution">
    <text evidence="1">The sequence shown here is derived from an EMBL/GenBank/DDBJ whole genome shotgun (WGS) entry which is preliminary data.</text>
</comment>
<accession>A0NZE9</accession>
<evidence type="ECO:0000313" key="1">
    <source>
        <dbReference type="EMBL" id="EAV41828.1"/>
    </source>
</evidence>
<dbReference type="EMBL" id="AAUW01000018">
    <property type="protein sequence ID" value="EAV41828.1"/>
    <property type="molecule type" value="Genomic_DNA"/>
</dbReference>
<name>A0NZE9_ROSAI</name>
<proteinExistence type="predicted"/>
<evidence type="ECO:0000313" key="2">
    <source>
        <dbReference type="Proteomes" id="UP000004848"/>
    </source>
</evidence>
<dbReference type="Proteomes" id="UP000004848">
    <property type="component" value="Unassembled WGS sequence"/>
</dbReference>
<reference evidence="1 2" key="1">
    <citation type="submission" date="2006-05" db="EMBL/GenBank/DDBJ databases">
        <authorList>
            <person name="King G."/>
            <person name="Ferriera S."/>
            <person name="Johnson J."/>
            <person name="Kravitz S."/>
            <person name="Beeson K."/>
            <person name="Sutton G."/>
            <person name="Rogers Y.-H."/>
            <person name="Friedman R."/>
            <person name="Frazier M."/>
            <person name="Venter J.C."/>
        </authorList>
    </citation>
    <scope>NUCLEOTIDE SEQUENCE [LARGE SCALE GENOMIC DNA]</scope>
    <source>
        <strain evidence="2">ATCC 25650 / DSM 13394 / JCM 20685 / NBRC 16684 / NCIMB 2208 / IAM 12614 / B1</strain>
    </source>
</reference>